<name>A0A5S6Q072_TRIMR</name>
<keyword evidence="2" id="KW-1133">Transmembrane helix</keyword>
<reference evidence="4" key="1">
    <citation type="submission" date="2019-12" db="UniProtKB">
        <authorList>
            <consortium name="WormBaseParasite"/>
        </authorList>
    </citation>
    <scope>IDENTIFICATION</scope>
</reference>
<feature type="region of interest" description="Disordered" evidence="1">
    <location>
        <begin position="106"/>
        <end position="172"/>
    </location>
</feature>
<protein>
    <submittedName>
        <fullName evidence="4">Uncharacterized protein</fullName>
    </submittedName>
</protein>
<evidence type="ECO:0000256" key="1">
    <source>
        <dbReference type="SAM" id="MobiDB-lite"/>
    </source>
</evidence>
<feature type="compositionally biased region" description="Basic and acidic residues" evidence="1">
    <location>
        <begin position="106"/>
        <end position="115"/>
    </location>
</feature>
<dbReference type="AlphaFoldDB" id="A0A5S6Q072"/>
<feature type="region of interest" description="Disordered" evidence="1">
    <location>
        <begin position="1"/>
        <end position="54"/>
    </location>
</feature>
<keyword evidence="3" id="KW-1185">Reference proteome</keyword>
<feature type="compositionally biased region" description="Polar residues" evidence="1">
    <location>
        <begin position="140"/>
        <end position="172"/>
    </location>
</feature>
<evidence type="ECO:0000313" key="4">
    <source>
        <dbReference type="WBParaSite" id="TMUE_0000000635.1"/>
    </source>
</evidence>
<accession>A0A5S6Q072</accession>
<feature type="compositionally biased region" description="Basic residues" evidence="1">
    <location>
        <begin position="1"/>
        <end position="11"/>
    </location>
</feature>
<dbReference type="WBParaSite" id="TMUE_0000000635.1">
    <property type="protein sequence ID" value="TMUE_0000000635.1"/>
    <property type="gene ID" value="WBGene00296575"/>
</dbReference>
<feature type="transmembrane region" description="Helical" evidence="2">
    <location>
        <begin position="181"/>
        <end position="205"/>
    </location>
</feature>
<sequence length="217" mass="23316">MKRPGNRKRKIAKEDSGSGEVGKQNADGGHRTVANDPSAKPTIGNGGKAADEENVGRREDTTKCPCCCCTACGTNCTSQQWLQLSTKICNSIDMVVSALMEDKLRRRGERVDKQRPKPASGDSPSDLQDVGMVPSALGTKRTSAQGMPENRSQTDGNAMEPGQTNARPNDATIDNTSSWEALLIVLVLLMFGLFLSFISGGIPGWTFNSGSVLWRQL</sequence>
<dbReference type="Proteomes" id="UP000046395">
    <property type="component" value="Unassembled WGS sequence"/>
</dbReference>
<keyword evidence="2" id="KW-0472">Membrane</keyword>
<keyword evidence="2" id="KW-0812">Transmembrane</keyword>
<evidence type="ECO:0000313" key="3">
    <source>
        <dbReference type="Proteomes" id="UP000046395"/>
    </source>
</evidence>
<organism evidence="3 4">
    <name type="scientific">Trichuris muris</name>
    <name type="common">Mouse whipworm</name>
    <dbReference type="NCBI Taxonomy" id="70415"/>
    <lineage>
        <taxon>Eukaryota</taxon>
        <taxon>Metazoa</taxon>
        <taxon>Ecdysozoa</taxon>
        <taxon>Nematoda</taxon>
        <taxon>Enoplea</taxon>
        <taxon>Dorylaimia</taxon>
        <taxon>Trichinellida</taxon>
        <taxon>Trichuridae</taxon>
        <taxon>Trichuris</taxon>
    </lineage>
</organism>
<proteinExistence type="predicted"/>
<evidence type="ECO:0000256" key="2">
    <source>
        <dbReference type="SAM" id="Phobius"/>
    </source>
</evidence>